<evidence type="ECO:0000256" key="4">
    <source>
        <dbReference type="ARBA" id="ARBA00022741"/>
    </source>
</evidence>
<evidence type="ECO:0000313" key="10">
    <source>
        <dbReference type="EMBL" id="KAK9837740.1"/>
    </source>
</evidence>
<feature type="compositionally biased region" description="Low complexity" evidence="8">
    <location>
        <begin position="47"/>
        <end position="62"/>
    </location>
</feature>
<proteinExistence type="inferred from homology"/>
<dbReference type="PANTHER" id="PTHR24058">
    <property type="entry name" value="DUAL SPECIFICITY PROTEIN KINASE"/>
    <property type="match status" value="1"/>
</dbReference>
<feature type="compositionally biased region" description="Basic and acidic residues" evidence="8">
    <location>
        <begin position="159"/>
        <end position="178"/>
    </location>
</feature>
<dbReference type="GO" id="GO:0004674">
    <property type="term" value="F:protein serine/threonine kinase activity"/>
    <property type="evidence" value="ECO:0007669"/>
    <property type="project" value="UniProtKB-KW"/>
</dbReference>
<evidence type="ECO:0000259" key="9">
    <source>
        <dbReference type="PROSITE" id="PS50011"/>
    </source>
</evidence>
<feature type="region of interest" description="Disordered" evidence="8">
    <location>
        <begin position="549"/>
        <end position="592"/>
    </location>
</feature>
<keyword evidence="4" id="KW-0547">Nucleotide-binding</keyword>
<dbReference type="EMBL" id="JALJOS010000006">
    <property type="protein sequence ID" value="KAK9837740.1"/>
    <property type="molecule type" value="Genomic_DNA"/>
</dbReference>
<dbReference type="InterPro" id="IPR044092">
    <property type="entry name" value="STKc_PRP4"/>
</dbReference>
<dbReference type="Pfam" id="PF00069">
    <property type="entry name" value="Pkinase"/>
    <property type="match status" value="1"/>
</dbReference>
<dbReference type="EC" id="2.7.11.1" evidence="1"/>
<dbReference type="GO" id="GO:0005524">
    <property type="term" value="F:ATP binding"/>
    <property type="evidence" value="ECO:0007669"/>
    <property type="project" value="UniProtKB-KW"/>
</dbReference>
<feature type="compositionally biased region" description="Basic residues" evidence="8">
    <location>
        <begin position="135"/>
        <end position="146"/>
    </location>
</feature>
<keyword evidence="2" id="KW-0723">Serine/threonine-protein kinase</keyword>
<dbReference type="SMART" id="SM00220">
    <property type="entry name" value="S_TKc"/>
    <property type="match status" value="1"/>
</dbReference>
<dbReference type="InterPro" id="IPR008271">
    <property type="entry name" value="Ser/Thr_kinase_AS"/>
</dbReference>
<feature type="compositionally biased region" description="Basic and acidic residues" evidence="8">
    <location>
        <begin position="342"/>
        <end position="421"/>
    </location>
</feature>
<dbReference type="PANTHER" id="PTHR24058:SF103">
    <property type="entry name" value="SERINE_THREONINE-PROTEIN KINASE PRP4 HOMOLOG"/>
    <property type="match status" value="1"/>
</dbReference>
<feature type="compositionally biased region" description="Low complexity" evidence="8">
    <location>
        <begin position="453"/>
        <end position="470"/>
    </location>
</feature>
<dbReference type="SUPFAM" id="SSF56112">
    <property type="entry name" value="Protein kinase-like (PK-like)"/>
    <property type="match status" value="1"/>
</dbReference>
<protein>
    <recommendedName>
        <fullName evidence="1">non-specific serine/threonine protein kinase</fullName>
        <ecNumber evidence="1">2.7.11.1</ecNumber>
    </recommendedName>
</protein>
<comment type="similarity">
    <text evidence="7">Belongs to the protein kinase superfamily. CMGC Ser/Thr protein kinase family.</text>
</comment>
<dbReference type="Gene3D" id="1.10.510.10">
    <property type="entry name" value="Transferase(Phosphotransferase) domain 1"/>
    <property type="match status" value="1"/>
</dbReference>
<feature type="compositionally biased region" description="Basic and acidic residues" evidence="8">
    <location>
        <begin position="290"/>
        <end position="334"/>
    </location>
</feature>
<dbReference type="FunFam" id="1.10.510.10:FF:000078">
    <property type="entry name" value="Serine/threonine-protein kinase PRP4 homolog"/>
    <property type="match status" value="1"/>
</dbReference>
<dbReference type="Proteomes" id="UP001438707">
    <property type="component" value="Unassembled WGS sequence"/>
</dbReference>
<organism evidence="10 11">
    <name type="scientific">Apatococcus lobatus</name>
    <dbReference type="NCBI Taxonomy" id="904363"/>
    <lineage>
        <taxon>Eukaryota</taxon>
        <taxon>Viridiplantae</taxon>
        <taxon>Chlorophyta</taxon>
        <taxon>core chlorophytes</taxon>
        <taxon>Trebouxiophyceae</taxon>
        <taxon>Chlorellales</taxon>
        <taxon>Chlorellaceae</taxon>
        <taxon>Apatococcus</taxon>
    </lineage>
</organism>
<evidence type="ECO:0000313" key="11">
    <source>
        <dbReference type="Proteomes" id="UP001438707"/>
    </source>
</evidence>
<evidence type="ECO:0000256" key="7">
    <source>
        <dbReference type="ARBA" id="ARBA00023596"/>
    </source>
</evidence>
<evidence type="ECO:0000256" key="6">
    <source>
        <dbReference type="ARBA" id="ARBA00022840"/>
    </source>
</evidence>
<evidence type="ECO:0000256" key="2">
    <source>
        <dbReference type="ARBA" id="ARBA00022527"/>
    </source>
</evidence>
<gene>
    <name evidence="10" type="ORF">WJX74_004027</name>
</gene>
<feature type="domain" description="Protein kinase" evidence="9">
    <location>
        <begin position="646"/>
        <end position="965"/>
    </location>
</feature>
<dbReference type="InterPro" id="IPR000719">
    <property type="entry name" value="Prot_kinase_dom"/>
</dbReference>
<dbReference type="InterPro" id="IPR050494">
    <property type="entry name" value="Ser_Thr_dual-spec_kinase"/>
</dbReference>
<comment type="caution">
    <text evidence="10">The sequence shown here is derived from an EMBL/GenBank/DDBJ whole genome shotgun (WGS) entry which is preliminary data.</text>
</comment>
<keyword evidence="3" id="KW-0808">Transferase</keyword>
<dbReference type="SUPFAM" id="SSF54427">
    <property type="entry name" value="NTF2-like"/>
    <property type="match status" value="1"/>
</dbReference>
<feature type="compositionally biased region" description="Polar residues" evidence="8">
    <location>
        <begin position="88"/>
        <end position="97"/>
    </location>
</feature>
<feature type="compositionally biased region" description="Low complexity" evidence="8">
    <location>
        <begin position="212"/>
        <end position="226"/>
    </location>
</feature>
<evidence type="ECO:0000256" key="8">
    <source>
        <dbReference type="SAM" id="MobiDB-lite"/>
    </source>
</evidence>
<dbReference type="InterPro" id="IPR032710">
    <property type="entry name" value="NTF2-like_dom_sf"/>
</dbReference>
<feature type="compositionally biased region" description="Pro residues" evidence="8">
    <location>
        <begin position="471"/>
        <end position="485"/>
    </location>
</feature>
<feature type="compositionally biased region" description="Low complexity" evidence="8">
    <location>
        <begin position="234"/>
        <end position="252"/>
    </location>
</feature>
<keyword evidence="5" id="KW-0418">Kinase</keyword>
<accession>A0AAW1RVQ9</accession>
<keyword evidence="6" id="KW-0067">ATP-binding</keyword>
<dbReference type="PROSITE" id="PS50011">
    <property type="entry name" value="PROTEIN_KINASE_DOM"/>
    <property type="match status" value="1"/>
</dbReference>
<name>A0AAW1RVQ9_9CHLO</name>
<feature type="compositionally biased region" description="Basic and acidic residues" evidence="8">
    <location>
        <begin position="569"/>
        <end position="592"/>
    </location>
</feature>
<dbReference type="AlphaFoldDB" id="A0AAW1RVQ9"/>
<sequence>MVELPGTESLVMPASGTARMTKALRKEAEREHQSRLSAAEAIKVQEASAPAPVALAPDLPSLKRPRDAIASLAEDQDSKRSRPDIQLDPSSTNSLQGSPVAHAAANGSDPLQAASELPQLVTDIPEADGVAEPRSHRKHRHKHHRREHDASGKPVGASHQEEKRRSSSHKQESRDKERSRRHRSKPADIAEPSLAEPQTALDASAQHLPHSAEAAKPSAPATANIAQHPEQVVPPSAEAHAAQRAAAAALPDAMPPSRSPHRASSRDPSRPRRHRGESREPSHDHRHRADSRGPSHSHMEDSRRRDGPAGERAARDRSRDSHLPPRRDRYRDGRGGGAPRGSDGDRFRRPERRDEADRGMQRMGRDIRNGRDRGRDRDERGRPVGRSDRSSRRNESSGSRERRRQQEEEDAARLEESMKEMMEDEMDEDQLIERRRKERQAIMAKHQQADSVAAPTATAMAAAAAGATPPAITPPVSPTPNPSSVPSPLWSVSPQKPGMSADDSHQQGEGDDWEVVTRQMDDRADSPLVPSSEDGDAAATELDIWQKAHQAGEAEAESKAQEEEELEMGEGRGREEAEAAQRYQQEHQKEDAAAELDMFAEDVVATPPVGPVGSGPTAVVKGLTDNYDDPEGYYLFQVGEMMDGRYEVFASHGKGVFSTVLRARDKSKRLDDGSFQEVAIKMIRSNDTMFAAGQTEKRILNKLGGLDPTSKFHCIRLLRTFEYRSHLCLVFESLDINLRELTKKYGAGVGLNLDGVCVYAKQMLVSLHHLKNCGVLHADIKPDNILVNKKRNIVKLCDFGSAMLSGDNELTPYLVSRFYRAPEVILGLKYDHPMDIWSVGCVIYELFTSKILFPGKSNNEMLRCFMDLKGPFPKKMVKRGAFHEKHFESDPNMSFSLEEEDPIDHRRTRRIIANPTKKRDFAALLSGAEGEKRRVALLADLLERMMHLDPDKRMTPKEALRHPFIKGIQTKK</sequence>
<dbReference type="CDD" id="cd14135">
    <property type="entry name" value="STKc_PRP4"/>
    <property type="match status" value="1"/>
</dbReference>
<reference evidence="10 11" key="1">
    <citation type="journal article" date="2024" name="Nat. Commun.">
        <title>Phylogenomics reveals the evolutionary origins of lichenization in chlorophyte algae.</title>
        <authorList>
            <person name="Puginier C."/>
            <person name="Libourel C."/>
            <person name="Otte J."/>
            <person name="Skaloud P."/>
            <person name="Haon M."/>
            <person name="Grisel S."/>
            <person name="Petersen M."/>
            <person name="Berrin J.G."/>
            <person name="Delaux P.M."/>
            <person name="Dal Grande F."/>
            <person name="Keller J."/>
        </authorList>
    </citation>
    <scope>NUCLEOTIDE SEQUENCE [LARGE SCALE GENOMIC DNA]</scope>
    <source>
        <strain evidence="10 11">SAG 2145</strain>
    </source>
</reference>
<dbReference type="Gene3D" id="3.30.200.20">
    <property type="entry name" value="Phosphorylase Kinase, domain 1"/>
    <property type="match status" value="1"/>
</dbReference>
<evidence type="ECO:0000256" key="3">
    <source>
        <dbReference type="ARBA" id="ARBA00022679"/>
    </source>
</evidence>
<evidence type="ECO:0000256" key="1">
    <source>
        <dbReference type="ARBA" id="ARBA00012513"/>
    </source>
</evidence>
<dbReference type="PROSITE" id="PS00108">
    <property type="entry name" value="PROTEIN_KINASE_ST"/>
    <property type="match status" value="1"/>
</dbReference>
<keyword evidence="11" id="KW-1185">Reference proteome</keyword>
<dbReference type="GO" id="GO:0045292">
    <property type="term" value="P:mRNA cis splicing, via spliceosome"/>
    <property type="evidence" value="ECO:0007669"/>
    <property type="project" value="InterPro"/>
</dbReference>
<feature type="compositionally biased region" description="Basic and acidic residues" evidence="8">
    <location>
        <begin position="549"/>
        <end position="561"/>
    </location>
</feature>
<feature type="region of interest" description="Disordered" evidence="8">
    <location>
        <begin position="1"/>
        <end position="516"/>
    </location>
</feature>
<dbReference type="InterPro" id="IPR011009">
    <property type="entry name" value="Kinase-like_dom_sf"/>
</dbReference>
<feature type="compositionally biased region" description="Basic and acidic residues" evidence="8">
    <location>
        <begin position="76"/>
        <end position="85"/>
    </location>
</feature>
<evidence type="ECO:0000256" key="5">
    <source>
        <dbReference type="ARBA" id="ARBA00022777"/>
    </source>
</evidence>
<feature type="compositionally biased region" description="Basic and acidic residues" evidence="8">
    <location>
        <begin position="24"/>
        <end position="34"/>
    </location>
</feature>